<evidence type="ECO:0000256" key="8">
    <source>
        <dbReference type="ARBA" id="ARBA00022960"/>
    </source>
</evidence>
<evidence type="ECO:0000256" key="3">
    <source>
        <dbReference type="ARBA" id="ARBA00022645"/>
    </source>
</evidence>
<name>A0A6J4RGX0_9ACTN</name>
<keyword evidence="6 17" id="KW-0808">Transferase</keyword>
<evidence type="ECO:0000256" key="4">
    <source>
        <dbReference type="ARBA" id="ARBA00022670"/>
    </source>
</evidence>
<dbReference type="InterPro" id="IPR001460">
    <property type="entry name" value="PCN-bd_Tpept"/>
</dbReference>
<comment type="similarity">
    <text evidence="1">In the C-terminal section; belongs to the transpeptidase family.</text>
</comment>
<dbReference type="GO" id="GO:0008658">
    <property type="term" value="F:penicillin binding"/>
    <property type="evidence" value="ECO:0007669"/>
    <property type="project" value="InterPro"/>
</dbReference>
<dbReference type="EC" id="3.4.-.-" evidence="17"/>
<evidence type="ECO:0000313" key="17">
    <source>
        <dbReference type="EMBL" id="CAA9467213.1"/>
    </source>
</evidence>
<dbReference type="PANTHER" id="PTHR32282:SF33">
    <property type="entry name" value="PEPTIDOGLYCAN GLYCOSYLTRANSFERASE"/>
    <property type="match status" value="1"/>
</dbReference>
<evidence type="ECO:0000256" key="11">
    <source>
        <dbReference type="ARBA" id="ARBA00023316"/>
    </source>
</evidence>
<dbReference type="InterPro" id="IPR001264">
    <property type="entry name" value="Glyco_trans_51"/>
</dbReference>
<dbReference type="GO" id="GO:0030288">
    <property type="term" value="C:outer membrane-bounded periplasmic space"/>
    <property type="evidence" value="ECO:0007669"/>
    <property type="project" value="TreeGrafter"/>
</dbReference>
<keyword evidence="7 17" id="KW-0378">Hydrolase</keyword>
<evidence type="ECO:0000256" key="9">
    <source>
        <dbReference type="ARBA" id="ARBA00022984"/>
    </source>
</evidence>
<keyword evidence="3" id="KW-0121">Carboxypeptidase</keyword>
<dbReference type="FunFam" id="1.10.3810.10:FF:000001">
    <property type="entry name" value="Penicillin-binding protein 1A"/>
    <property type="match status" value="1"/>
</dbReference>
<evidence type="ECO:0000256" key="6">
    <source>
        <dbReference type="ARBA" id="ARBA00022679"/>
    </source>
</evidence>
<dbReference type="GO" id="GO:0071555">
    <property type="term" value="P:cell wall organization"/>
    <property type="evidence" value="ECO:0007669"/>
    <property type="project" value="UniProtKB-KW"/>
</dbReference>
<feature type="compositionally biased region" description="Basic and acidic residues" evidence="14">
    <location>
        <begin position="642"/>
        <end position="657"/>
    </location>
</feature>
<organism evidence="17">
    <name type="scientific">uncultured Rubrobacteraceae bacterium</name>
    <dbReference type="NCBI Taxonomy" id="349277"/>
    <lineage>
        <taxon>Bacteria</taxon>
        <taxon>Bacillati</taxon>
        <taxon>Actinomycetota</taxon>
        <taxon>Rubrobacteria</taxon>
        <taxon>Rubrobacterales</taxon>
        <taxon>Rubrobacteraceae</taxon>
        <taxon>environmental samples</taxon>
    </lineage>
</organism>
<dbReference type="SUPFAM" id="SSF56601">
    <property type="entry name" value="beta-lactamase/transpeptidase-like"/>
    <property type="match status" value="1"/>
</dbReference>
<dbReference type="PANTHER" id="PTHR32282">
    <property type="entry name" value="BINDING PROTEIN TRANSPEPTIDASE, PUTATIVE-RELATED"/>
    <property type="match status" value="1"/>
</dbReference>
<evidence type="ECO:0000259" key="15">
    <source>
        <dbReference type="Pfam" id="PF00905"/>
    </source>
</evidence>
<dbReference type="InterPro" id="IPR023346">
    <property type="entry name" value="Lysozyme-like_dom_sf"/>
</dbReference>
<dbReference type="GO" id="GO:0008955">
    <property type="term" value="F:peptidoglycan glycosyltransferase activity"/>
    <property type="evidence" value="ECO:0007669"/>
    <property type="project" value="UniProtKB-EC"/>
</dbReference>
<evidence type="ECO:0000259" key="16">
    <source>
        <dbReference type="Pfam" id="PF00912"/>
    </source>
</evidence>
<keyword evidence="8" id="KW-0133">Cell shape</keyword>
<dbReference type="GO" id="GO:0009252">
    <property type="term" value="P:peptidoglycan biosynthetic process"/>
    <property type="evidence" value="ECO:0007669"/>
    <property type="project" value="UniProtKB-KW"/>
</dbReference>
<keyword evidence="5 17" id="KW-0328">Glycosyltransferase</keyword>
<protein>
    <submittedName>
        <fullName evidence="17">Multimodular transpeptidase-transglycosylase</fullName>
        <ecNumber evidence="17">2.4.1.129</ecNumber>
        <ecNumber evidence="17">3.4.-.-</ecNumber>
    </submittedName>
</protein>
<dbReference type="Gene3D" id="3.40.710.10">
    <property type="entry name" value="DD-peptidase/beta-lactamase superfamily"/>
    <property type="match status" value="1"/>
</dbReference>
<dbReference type="SUPFAM" id="SSF53955">
    <property type="entry name" value="Lysozyme-like"/>
    <property type="match status" value="1"/>
</dbReference>
<dbReference type="EMBL" id="CADCVE010000109">
    <property type="protein sequence ID" value="CAA9467213.1"/>
    <property type="molecule type" value="Genomic_DNA"/>
</dbReference>
<evidence type="ECO:0000256" key="12">
    <source>
        <dbReference type="ARBA" id="ARBA00034000"/>
    </source>
</evidence>
<dbReference type="AlphaFoldDB" id="A0A6J4RGX0"/>
<dbReference type="Pfam" id="PF00905">
    <property type="entry name" value="Transpeptidase"/>
    <property type="match status" value="1"/>
</dbReference>
<dbReference type="EC" id="2.4.1.129" evidence="17"/>
<evidence type="ECO:0000256" key="13">
    <source>
        <dbReference type="ARBA" id="ARBA00049902"/>
    </source>
</evidence>
<keyword evidence="4" id="KW-0645">Protease</keyword>
<evidence type="ECO:0000256" key="14">
    <source>
        <dbReference type="SAM" id="MobiDB-lite"/>
    </source>
</evidence>
<evidence type="ECO:0000256" key="7">
    <source>
        <dbReference type="ARBA" id="ARBA00022801"/>
    </source>
</evidence>
<dbReference type="GO" id="GO:0009002">
    <property type="term" value="F:serine-type D-Ala-D-Ala carboxypeptidase activity"/>
    <property type="evidence" value="ECO:0007669"/>
    <property type="project" value="UniProtKB-EC"/>
</dbReference>
<feature type="compositionally biased region" description="Low complexity" evidence="14">
    <location>
        <begin position="691"/>
        <end position="712"/>
    </location>
</feature>
<sequence length="722" mass="78700">MRVSVIGLISVFLASLAALVFTFARTYAEVSEDLPELDQYSATELAQTSIVYDSTGEVVDELHGVQNRFVVGLDEIDPSLRDAVIAVEDHRFYEHQGVDFEAIGRAARENAASLSIRQGGSTITQQLVKNTYIAQEQRQIASFERKITEASLAWQYEKEHAKDEILEQYLNTVYFGANAYGAEAAARTYYNKEATELTLPESALLAGIINLPGAYDPFSDPESARKRRDVVLDRMLEYDYITPGEHEEAVAEDLNLSRGNAEPESENEYFLDAVRKELAEQYGDRALYEGGLKIYTTLDPRLQELATTAVGRVTDPASGDPSASLVSVEPSTGAVKAMVGGSDFEQVKFNLATQGKRQPGSSFKTFVLAEAIRQGISPESGYTSKDLNIDMGENAEPYQVQNYNYVERGPISIKTATEQSDNTVYVQLALDLGLEKVAETANALGIQSALDLYPAMAIGGLGEGVSPLEMSSAYSTFANGGTHMEPYLVESVTREEGEEEVTVQEHEPTGTEVLTKDQAAAITQTLRGVVERGTAGRYRNLDEELGRPSAAKTGTTELFVDAWFVGYVPQLATSVWVGYPEERQPMLYVRGFPEINGENFPLDIWSLYMQEAVQDMPVQQFDTPSSDLKLQIKTGGRSLGKAVREPTTKEGKTKESATKASTTREPAFKAPAPSKEPQQPPVNAPPPPIYGRPQQPVATGPTTTPAPGTAAPSGLPQQPPVP</sequence>
<feature type="compositionally biased region" description="Pro residues" evidence="14">
    <location>
        <begin position="678"/>
        <end position="690"/>
    </location>
</feature>
<dbReference type="InterPro" id="IPR036950">
    <property type="entry name" value="PBP_transglycosylase"/>
</dbReference>
<gene>
    <name evidence="17" type="ORF">AVDCRST_MAG28-4214</name>
</gene>
<dbReference type="GO" id="GO:0006508">
    <property type="term" value="P:proteolysis"/>
    <property type="evidence" value="ECO:0007669"/>
    <property type="project" value="UniProtKB-KW"/>
</dbReference>
<dbReference type="Pfam" id="PF00912">
    <property type="entry name" value="Transgly"/>
    <property type="match status" value="1"/>
</dbReference>
<dbReference type="Gene3D" id="1.10.3810.10">
    <property type="entry name" value="Biosynthetic peptidoglycan transglycosylase-like"/>
    <property type="match status" value="1"/>
</dbReference>
<feature type="domain" description="Penicillin-binding protein transpeptidase" evidence="15">
    <location>
        <begin position="324"/>
        <end position="577"/>
    </location>
</feature>
<feature type="domain" description="Glycosyl transferase family 51" evidence="16">
    <location>
        <begin position="56"/>
        <end position="235"/>
    </location>
</feature>
<evidence type="ECO:0000256" key="1">
    <source>
        <dbReference type="ARBA" id="ARBA00007090"/>
    </source>
</evidence>
<evidence type="ECO:0000256" key="10">
    <source>
        <dbReference type="ARBA" id="ARBA00023268"/>
    </source>
</evidence>
<keyword evidence="10" id="KW-0511">Multifunctional enzyme</keyword>
<dbReference type="InterPro" id="IPR012338">
    <property type="entry name" value="Beta-lactam/transpept-like"/>
</dbReference>
<reference evidence="17" key="1">
    <citation type="submission" date="2020-02" db="EMBL/GenBank/DDBJ databases">
        <authorList>
            <person name="Meier V. D."/>
        </authorList>
    </citation>
    <scope>NUCLEOTIDE SEQUENCE</scope>
    <source>
        <strain evidence="17">AVDCRST_MAG28</strain>
    </source>
</reference>
<dbReference type="InterPro" id="IPR050396">
    <property type="entry name" value="Glycosyltr_51/Transpeptidase"/>
</dbReference>
<feature type="region of interest" description="Disordered" evidence="14">
    <location>
        <begin position="633"/>
        <end position="722"/>
    </location>
</feature>
<dbReference type="NCBIfam" id="TIGR02074">
    <property type="entry name" value="PBP_1a_fam"/>
    <property type="match status" value="1"/>
</dbReference>
<keyword evidence="9" id="KW-0573">Peptidoglycan synthesis</keyword>
<dbReference type="GO" id="GO:0008360">
    <property type="term" value="P:regulation of cell shape"/>
    <property type="evidence" value="ECO:0007669"/>
    <property type="project" value="UniProtKB-KW"/>
</dbReference>
<evidence type="ECO:0000256" key="2">
    <source>
        <dbReference type="ARBA" id="ARBA00007739"/>
    </source>
</evidence>
<proteinExistence type="inferred from homology"/>
<comment type="catalytic activity">
    <reaction evidence="13">
        <text>[GlcNAc-(1-&gt;4)-Mur2Ac(oyl-L-Ala-gamma-D-Glu-L-Lys-D-Ala-D-Ala)](n)-di-trans,octa-cis-undecaprenyl diphosphate + beta-D-GlcNAc-(1-&gt;4)-Mur2Ac(oyl-L-Ala-gamma-D-Glu-L-Lys-D-Ala-D-Ala)-di-trans,octa-cis-undecaprenyl diphosphate = [GlcNAc-(1-&gt;4)-Mur2Ac(oyl-L-Ala-gamma-D-Glu-L-Lys-D-Ala-D-Ala)](n+1)-di-trans,octa-cis-undecaprenyl diphosphate + di-trans,octa-cis-undecaprenyl diphosphate + H(+)</text>
        <dbReference type="Rhea" id="RHEA:23708"/>
        <dbReference type="Rhea" id="RHEA-COMP:9602"/>
        <dbReference type="Rhea" id="RHEA-COMP:9603"/>
        <dbReference type="ChEBI" id="CHEBI:15378"/>
        <dbReference type="ChEBI" id="CHEBI:58405"/>
        <dbReference type="ChEBI" id="CHEBI:60033"/>
        <dbReference type="ChEBI" id="CHEBI:78435"/>
        <dbReference type="EC" id="2.4.99.28"/>
    </reaction>
</comment>
<evidence type="ECO:0000256" key="5">
    <source>
        <dbReference type="ARBA" id="ARBA00022676"/>
    </source>
</evidence>
<keyword evidence="11" id="KW-0961">Cell wall biogenesis/degradation</keyword>
<accession>A0A6J4RGX0</accession>
<comment type="catalytic activity">
    <reaction evidence="12">
        <text>Preferential cleavage: (Ac)2-L-Lys-D-Ala-|-D-Ala. Also transpeptidation of peptidyl-alanyl moieties that are N-acyl substituents of D-alanine.</text>
        <dbReference type="EC" id="3.4.16.4"/>
    </reaction>
</comment>
<comment type="similarity">
    <text evidence="2">In the N-terminal section; belongs to the glycosyltransferase 51 family.</text>
</comment>